<proteinExistence type="predicted"/>
<sequence>MRKGQAVAVTFYSLYMHLHAVRSTVTAGRTINRKAELGDAGYIYGQPSRIHFEIFCDNESLQRFVGRASGDLPLDQHGRADVLFGELYFRLAGTTIYAAQPAANVVTPTVAATYAATQDLIIGLRYAQGGGAQGQQGDATVTAYHADGSIEGTPLRETEAEYALYTSANSISTAYPAAGRPAPSAVYEVLRLGRVVNTEEEALTPADLPHWRKVRYPGGEGWVNLNASTVRKFSDADFPPWKRWSLIDDSADQDSRCDSATVLGWLDTNLDHHVDAQESAAAQADASVAERLSYAICRFPTEWDGSTLDARWGWLKTATPENPDPLTETDFAAFKRHAEALCFWAQVPVQTPALPANPWRFHPRAFIELFRRCGWLSHDELASTFPKYQFYNSSGNPRTAITTANATYTLTRATARTRIAHHAYALNRCIQKYIGPDPKRIAIFLSQVLLETAQWRNPGGNNRLMHEWGYGAYSAANPATQYYTAFYGRGMMQLTWAGNYKAYGEYRHLADHTGAYIERRPLPSPRITATSQHYNANPNDGGVQSQWAPRYDPDIIGEQPYEACDSGGFYWISKSFSEGLKTDSTDDSADLTINPPAPKAAVRANMARTE</sequence>
<evidence type="ECO:0000313" key="2">
    <source>
        <dbReference type="EMBL" id="GAA0752692.1"/>
    </source>
</evidence>
<comment type="caution">
    <text evidence="2">The sequence shown here is derived from an EMBL/GenBank/DDBJ whole genome shotgun (WGS) entry which is preliminary data.</text>
</comment>
<evidence type="ECO:0000256" key="1">
    <source>
        <dbReference type="SAM" id="MobiDB-lite"/>
    </source>
</evidence>
<gene>
    <name evidence="2" type="ORF">GCM10009107_26750</name>
</gene>
<dbReference type="Gene3D" id="1.10.530.10">
    <property type="match status" value="1"/>
</dbReference>
<accession>A0ABN1K213</accession>
<dbReference type="SUPFAM" id="SSF53955">
    <property type="entry name" value="Lysozyme-like"/>
    <property type="match status" value="1"/>
</dbReference>
<dbReference type="EMBL" id="BAAAEW010000015">
    <property type="protein sequence ID" value="GAA0752692.1"/>
    <property type="molecule type" value="Genomic_DNA"/>
</dbReference>
<dbReference type="RefSeq" id="WP_231011432.1">
    <property type="nucleotide sequence ID" value="NZ_BAAAEW010000015.1"/>
</dbReference>
<keyword evidence="3" id="KW-1185">Reference proteome</keyword>
<name>A0ABN1K213_9BURK</name>
<evidence type="ECO:0000313" key="3">
    <source>
        <dbReference type="Proteomes" id="UP001500279"/>
    </source>
</evidence>
<dbReference type="Proteomes" id="UP001500279">
    <property type="component" value="Unassembled WGS sequence"/>
</dbReference>
<dbReference type="InterPro" id="IPR023346">
    <property type="entry name" value="Lysozyme-like_dom_sf"/>
</dbReference>
<organism evidence="2 3">
    <name type="scientific">Ideonella azotifigens</name>
    <dbReference type="NCBI Taxonomy" id="513160"/>
    <lineage>
        <taxon>Bacteria</taxon>
        <taxon>Pseudomonadati</taxon>
        <taxon>Pseudomonadota</taxon>
        <taxon>Betaproteobacteria</taxon>
        <taxon>Burkholderiales</taxon>
        <taxon>Sphaerotilaceae</taxon>
        <taxon>Ideonella</taxon>
    </lineage>
</organism>
<feature type="region of interest" description="Disordered" evidence="1">
    <location>
        <begin position="583"/>
        <end position="610"/>
    </location>
</feature>
<reference evidence="2 3" key="1">
    <citation type="journal article" date="2019" name="Int. J. Syst. Evol. Microbiol.">
        <title>The Global Catalogue of Microorganisms (GCM) 10K type strain sequencing project: providing services to taxonomists for standard genome sequencing and annotation.</title>
        <authorList>
            <consortium name="The Broad Institute Genomics Platform"/>
            <consortium name="The Broad Institute Genome Sequencing Center for Infectious Disease"/>
            <person name="Wu L."/>
            <person name="Ma J."/>
        </authorList>
    </citation>
    <scope>NUCLEOTIDE SEQUENCE [LARGE SCALE GENOMIC DNA]</scope>
    <source>
        <strain evidence="2 3">JCM 15503</strain>
    </source>
</reference>
<protein>
    <submittedName>
        <fullName evidence="2">Uncharacterized protein</fullName>
    </submittedName>
</protein>